<comment type="cofactor">
    <cofactor evidence="1">
        <name>Mn(2+)</name>
        <dbReference type="ChEBI" id="CHEBI:29035"/>
    </cofactor>
</comment>
<reference evidence="10 11" key="1">
    <citation type="submission" date="2012-10" db="EMBL/GenBank/DDBJ databases">
        <authorList>
            <person name="Zafar N."/>
            <person name="Inman J."/>
            <person name="Hall N."/>
            <person name="Lorenzi H."/>
            <person name="Caler E."/>
        </authorList>
    </citation>
    <scope>NUCLEOTIDE SEQUENCE [LARGE SCALE GENOMIC DNA]</scope>
    <source>
        <strain evidence="10 11">IP1</strain>
    </source>
</reference>
<dbReference type="SUPFAM" id="SSF56300">
    <property type="entry name" value="Metallo-dependent phosphatases"/>
    <property type="match status" value="1"/>
</dbReference>
<sequence length="325" mass="37279">MSSAFKYNSLLDELIGYRNCTKGFTLPLDVSVLLFKAFGTSSLTLIERVKRNKRITCREVCSDAIHTFSLEPTVLRLNTPITVVGDLHGQFYDLLRIFETVQYPPNTTFLFLGDYIDRGHYGVEVVTLLFLLKMKYPKHVYLIRGNHETEYVSLLHGFYSECQKFKDEQSKVFDAFQAVFDYLPLCAIIKEKVFCVHGGISPSLNSLEQIEQTKKPFKIPNSGFLCDLVWSDPNDLDINGWMKSERGMGCVYGQDVCDDFLMKNGFEVILRAHQNVDGYKFSLNKKVVTVFSCPNYMETYENTGAVIRFDDNLMGHFVVFKPTKK</sequence>
<dbReference type="Pfam" id="PF00149">
    <property type="entry name" value="Metallophos"/>
    <property type="match status" value="1"/>
</dbReference>
<dbReference type="GO" id="GO:0004722">
    <property type="term" value="F:protein serine/threonine phosphatase activity"/>
    <property type="evidence" value="ECO:0007669"/>
    <property type="project" value="UniProtKB-EC"/>
</dbReference>
<dbReference type="KEGG" id="eiv:EIN_327450"/>
<dbReference type="RefSeq" id="XP_004185444.1">
    <property type="nucleotide sequence ID" value="XM_004185396.1"/>
</dbReference>
<evidence type="ECO:0000256" key="5">
    <source>
        <dbReference type="ARBA" id="ARBA00023211"/>
    </source>
</evidence>
<evidence type="ECO:0000259" key="9">
    <source>
        <dbReference type="PROSITE" id="PS00125"/>
    </source>
</evidence>
<dbReference type="SMART" id="SM00156">
    <property type="entry name" value="PP2Ac"/>
    <property type="match status" value="1"/>
</dbReference>
<evidence type="ECO:0000256" key="8">
    <source>
        <dbReference type="RuleBase" id="RU004273"/>
    </source>
</evidence>
<dbReference type="InterPro" id="IPR004843">
    <property type="entry name" value="Calcineurin-like_PHP"/>
</dbReference>
<dbReference type="PROSITE" id="PS00125">
    <property type="entry name" value="SER_THR_PHOSPHATASE"/>
    <property type="match status" value="1"/>
</dbReference>
<evidence type="ECO:0000256" key="6">
    <source>
        <dbReference type="ARBA" id="ARBA00047761"/>
    </source>
</evidence>
<comment type="catalytic activity">
    <reaction evidence="6">
        <text>O-phospho-L-seryl-[protein] + H2O = L-seryl-[protein] + phosphate</text>
        <dbReference type="Rhea" id="RHEA:20629"/>
        <dbReference type="Rhea" id="RHEA-COMP:9863"/>
        <dbReference type="Rhea" id="RHEA-COMP:11604"/>
        <dbReference type="ChEBI" id="CHEBI:15377"/>
        <dbReference type="ChEBI" id="CHEBI:29999"/>
        <dbReference type="ChEBI" id="CHEBI:43474"/>
        <dbReference type="ChEBI" id="CHEBI:83421"/>
        <dbReference type="EC" id="3.1.3.16"/>
    </reaction>
</comment>
<keyword evidence="11" id="KW-1185">Reference proteome</keyword>
<organism evidence="10 11">
    <name type="scientific">Entamoeba invadens IP1</name>
    <dbReference type="NCBI Taxonomy" id="370355"/>
    <lineage>
        <taxon>Eukaryota</taxon>
        <taxon>Amoebozoa</taxon>
        <taxon>Evosea</taxon>
        <taxon>Archamoebae</taxon>
        <taxon>Mastigamoebida</taxon>
        <taxon>Entamoebidae</taxon>
        <taxon>Entamoeba</taxon>
    </lineage>
</organism>
<comment type="similarity">
    <text evidence="8">Belongs to the PPP phosphatase family.</text>
</comment>
<comment type="catalytic activity">
    <reaction evidence="7 8">
        <text>O-phospho-L-threonyl-[protein] + H2O = L-threonyl-[protein] + phosphate</text>
        <dbReference type="Rhea" id="RHEA:47004"/>
        <dbReference type="Rhea" id="RHEA-COMP:11060"/>
        <dbReference type="Rhea" id="RHEA-COMP:11605"/>
        <dbReference type="ChEBI" id="CHEBI:15377"/>
        <dbReference type="ChEBI" id="CHEBI:30013"/>
        <dbReference type="ChEBI" id="CHEBI:43474"/>
        <dbReference type="ChEBI" id="CHEBI:61977"/>
        <dbReference type="EC" id="3.1.3.16"/>
    </reaction>
</comment>
<dbReference type="InterPro" id="IPR029052">
    <property type="entry name" value="Metallo-depent_PP-like"/>
</dbReference>
<dbReference type="GO" id="GO:0005634">
    <property type="term" value="C:nucleus"/>
    <property type="evidence" value="ECO:0007669"/>
    <property type="project" value="TreeGrafter"/>
</dbReference>
<dbReference type="EC" id="3.1.3.16" evidence="8"/>
<evidence type="ECO:0000313" key="11">
    <source>
        <dbReference type="Proteomes" id="UP000014680"/>
    </source>
</evidence>
<dbReference type="GO" id="GO:0046872">
    <property type="term" value="F:metal ion binding"/>
    <property type="evidence" value="ECO:0007669"/>
    <property type="project" value="UniProtKB-KW"/>
</dbReference>
<dbReference type="PANTHER" id="PTHR11668">
    <property type="entry name" value="SERINE/THREONINE PROTEIN PHOSPHATASE"/>
    <property type="match status" value="1"/>
</dbReference>
<dbReference type="VEuPathDB" id="AmoebaDB:EIN_327450"/>
<dbReference type="OrthoDB" id="1930084at2759"/>
<evidence type="ECO:0000256" key="2">
    <source>
        <dbReference type="ARBA" id="ARBA00022723"/>
    </source>
</evidence>
<dbReference type="GeneID" id="14885172"/>
<keyword evidence="4" id="KW-0904">Protein phosphatase</keyword>
<keyword evidence="3 8" id="KW-0378">Hydrolase</keyword>
<gene>
    <name evidence="10" type="ORF">EIN_327450</name>
</gene>
<evidence type="ECO:0000256" key="1">
    <source>
        <dbReference type="ARBA" id="ARBA00001936"/>
    </source>
</evidence>
<dbReference type="AlphaFoldDB" id="A0A0A1U0L8"/>
<dbReference type="InterPro" id="IPR006186">
    <property type="entry name" value="Ser/Thr-sp_prot-phosphatase"/>
</dbReference>
<accession>A0A0A1U0L8</accession>
<dbReference type="EMBL" id="KB207015">
    <property type="protein sequence ID" value="ELP86098.1"/>
    <property type="molecule type" value="Genomic_DNA"/>
</dbReference>
<proteinExistence type="inferred from homology"/>
<evidence type="ECO:0000256" key="3">
    <source>
        <dbReference type="ARBA" id="ARBA00022801"/>
    </source>
</evidence>
<name>A0A0A1U0L8_ENTIV</name>
<dbReference type="InterPro" id="IPR050341">
    <property type="entry name" value="PP1_catalytic_subunit"/>
</dbReference>
<keyword evidence="2" id="KW-0479">Metal-binding</keyword>
<evidence type="ECO:0000256" key="7">
    <source>
        <dbReference type="ARBA" id="ARBA00048336"/>
    </source>
</evidence>
<dbReference type="Gene3D" id="3.60.21.10">
    <property type="match status" value="1"/>
</dbReference>
<feature type="domain" description="Serine/threonine specific protein phosphatases" evidence="9">
    <location>
        <begin position="143"/>
        <end position="148"/>
    </location>
</feature>
<dbReference type="PRINTS" id="PR00114">
    <property type="entry name" value="STPHPHTASE"/>
</dbReference>
<protein>
    <recommendedName>
        <fullName evidence="8">Serine/threonine-protein phosphatase</fullName>
        <ecNumber evidence="8">3.1.3.16</ecNumber>
    </recommendedName>
</protein>
<dbReference type="Proteomes" id="UP000014680">
    <property type="component" value="Unassembled WGS sequence"/>
</dbReference>
<dbReference type="GO" id="GO:0005737">
    <property type="term" value="C:cytoplasm"/>
    <property type="evidence" value="ECO:0007669"/>
    <property type="project" value="TreeGrafter"/>
</dbReference>
<evidence type="ECO:0000256" key="4">
    <source>
        <dbReference type="ARBA" id="ARBA00022912"/>
    </source>
</evidence>
<keyword evidence="5" id="KW-0464">Manganese</keyword>
<dbReference type="OMA" id="GMNTGQT"/>
<evidence type="ECO:0000313" key="10">
    <source>
        <dbReference type="EMBL" id="ELP86098.1"/>
    </source>
</evidence>
<dbReference type="PANTHER" id="PTHR11668:SF300">
    <property type="entry name" value="SERINE_THREONINE-PROTEIN PHOSPHATASE"/>
    <property type="match status" value="1"/>
</dbReference>